<dbReference type="Gene3D" id="3.30.420.10">
    <property type="entry name" value="Ribonuclease H-like superfamily/Ribonuclease H"/>
    <property type="match status" value="1"/>
</dbReference>
<proteinExistence type="predicted"/>
<protein>
    <recommendedName>
        <fullName evidence="3">Transposable element Tc3 transposase</fullName>
    </recommendedName>
</protein>
<keyword evidence="2" id="KW-1185">Reference proteome</keyword>
<dbReference type="GO" id="GO:0003676">
    <property type="term" value="F:nucleic acid binding"/>
    <property type="evidence" value="ECO:0007669"/>
    <property type="project" value="InterPro"/>
</dbReference>
<name>A0A4Y2PX21_ARAVE</name>
<evidence type="ECO:0000313" key="2">
    <source>
        <dbReference type="Proteomes" id="UP000499080"/>
    </source>
</evidence>
<dbReference type="OrthoDB" id="9971063at2759"/>
<sequence length="118" mass="13419">MRSSMWFEHDGVPAHYSIDVRLHLNATYDQQWIGRGGPVLWPARSPDPTCLDYFLWGYVKSLVSETPFNSAEDLVAPIAVAAGDVRDTPSIFANVRSSMRRRREACIKARGRNFEHLL</sequence>
<dbReference type="AlphaFoldDB" id="A0A4Y2PX21"/>
<dbReference type="Proteomes" id="UP000499080">
    <property type="component" value="Unassembled WGS sequence"/>
</dbReference>
<comment type="caution">
    <text evidence="1">The sequence shown here is derived from an EMBL/GenBank/DDBJ whole genome shotgun (WGS) entry which is preliminary data.</text>
</comment>
<accession>A0A4Y2PX21</accession>
<dbReference type="EMBL" id="BGPR01012383">
    <property type="protein sequence ID" value="GBN55801.1"/>
    <property type="molecule type" value="Genomic_DNA"/>
</dbReference>
<gene>
    <name evidence="1" type="ORF">AVEN_199326_1</name>
</gene>
<evidence type="ECO:0000313" key="1">
    <source>
        <dbReference type="EMBL" id="GBN55801.1"/>
    </source>
</evidence>
<organism evidence="1 2">
    <name type="scientific">Araneus ventricosus</name>
    <name type="common">Orbweaver spider</name>
    <name type="synonym">Epeira ventricosa</name>
    <dbReference type="NCBI Taxonomy" id="182803"/>
    <lineage>
        <taxon>Eukaryota</taxon>
        <taxon>Metazoa</taxon>
        <taxon>Ecdysozoa</taxon>
        <taxon>Arthropoda</taxon>
        <taxon>Chelicerata</taxon>
        <taxon>Arachnida</taxon>
        <taxon>Araneae</taxon>
        <taxon>Araneomorphae</taxon>
        <taxon>Entelegynae</taxon>
        <taxon>Araneoidea</taxon>
        <taxon>Araneidae</taxon>
        <taxon>Araneus</taxon>
    </lineage>
</organism>
<dbReference type="PANTHER" id="PTHR47326">
    <property type="entry name" value="TRANSPOSABLE ELEMENT TC3 TRANSPOSASE-LIKE PROTEIN"/>
    <property type="match status" value="1"/>
</dbReference>
<dbReference type="InterPro" id="IPR036397">
    <property type="entry name" value="RNaseH_sf"/>
</dbReference>
<reference evidence="1 2" key="1">
    <citation type="journal article" date="2019" name="Sci. Rep.">
        <title>Orb-weaving spider Araneus ventricosus genome elucidates the spidroin gene catalogue.</title>
        <authorList>
            <person name="Kono N."/>
            <person name="Nakamura H."/>
            <person name="Ohtoshi R."/>
            <person name="Moran D.A.P."/>
            <person name="Shinohara A."/>
            <person name="Yoshida Y."/>
            <person name="Fujiwara M."/>
            <person name="Mori M."/>
            <person name="Tomita M."/>
            <person name="Arakawa K."/>
        </authorList>
    </citation>
    <scope>NUCLEOTIDE SEQUENCE [LARGE SCALE GENOMIC DNA]</scope>
</reference>
<dbReference type="PANTHER" id="PTHR47326:SF1">
    <property type="entry name" value="HTH PSQ-TYPE DOMAIN-CONTAINING PROTEIN"/>
    <property type="match status" value="1"/>
</dbReference>
<evidence type="ECO:0008006" key="3">
    <source>
        <dbReference type="Google" id="ProtNLM"/>
    </source>
</evidence>